<evidence type="ECO:0000313" key="2">
    <source>
        <dbReference type="Proteomes" id="UP000274822"/>
    </source>
</evidence>
<dbReference type="InterPro" id="IPR019651">
    <property type="entry name" value="Glutamate_DH_NAD-spec"/>
</dbReference>
<sequence>MRYEQFVERDSPELGIVSADVEDGDVERVPAEIGDDNGLVAGFVHVALLPDVVSECSRGGLMDELEDRDAGVSGGGAELVALVVGEVGRDGEDCPSDGVPEEGFGGGADVAQVFTRDLLDTEGDGLLVI</sequence>
<organism evidence="1 2">
    <name type="scientific">Jimgerdemannia flammicorona</name>
    <dbReference type="NCBI Taxonomy" id="994334"/>
    <lineage>
        <taxon>Eukaryota</taxon>
        <taxon>Fungi</taxon>
        <taxon>Fungi incertae sedis</taxon>
        <taxon>Mucoromycota</taxon>
        <taxon>Mucoromycotina</taxon>
        <taxon>Endogonomycetes</taxon>
        <taxon>Endogonales</taxon>
        <taxon>Endogonaceae</taxon>
        <taxon>Jimgerdemannia</taxon>
    </lineage>
</organism>
<proteinExistence type="predicted"/>
<keyword evidence="2" id="KW-1185">Reference proteome</keyword>
<dbReference type="Proteomes" id="UP000274822">
    <property type="component" value="Unassembled WGS sequence"/>
</dbReference>
<evidence type="ECO:0000313" key="1">
    <source>
        <dbReference type="EMBL" id="RUS33453.1"/>
    </source>
</evidence>
<comment type="caution">
    <text evidence="1">The sequence shown here is derived from an EMBL/GenBank/DDBJ whole genome shotgun (WGS) entry which is preliminary data.</text>
</comment>
<protein>
    <submittedName>
        <fullName evidence="1">Uncharacterized protein</fullName>
    </submittedName>
</protein>
<dbReference type="EMBL" id="RBNJ01001189">
    <property type="protein sequence ID" value="RUS33453.1"/>
    <property type="molecule type" value="Genomic_DNA"/>
</dbReference>
<dbReference type="Pfam" id="PF10712">
    <property type="entry name" value="NAD-GH"/>
    <property type="match status" value="1"/>
</dbReference>
<reference evidence="1 2" key="1">
    <citation type="journal article" date="2018" name="New Phytol.">
        <title>Phylogenomics of Endogonaceae and evolution of mycorrhizas within Mucoromycota.</title>
        <authorList>
            <person name="Chang Y."/>
            <person name="Desiro A."/>
            <person name="Na H."/>
            <person name="Sandor L."/>
            <person name="Lipzen A."/>
            <person name="Clum A."/>
            <person name="Barry K."/>
            <person name="Grigoriev I.V."/>
            <person name="Martin F.M."/>
            <person name="Stajich J.E."/>
            <person name="Smith M.E."/>
            <person name="Bonito G."/>
            <person name="Spatafora J.W."/>
        </authorList>
    </citation>
    <scope>NUCLEOTIDE SEQUENCE [LARGE SCALE GENOMIC DNA]</scope>
    <source>
        <strain evidence="1 2">AD002</strain>
    </source>
</reference>
<gene>
    <name evidence="1" type="ORF">BC938DRAFT_471575</name>
</gene>
<name>A0A433QUI5_9FUNG</name>
<dbReference type="AlphaFoldDB" id="A0A433QUI5"/>
<accession>A0A433QUI5</accession>